<evidence type="ECO:0000256" key="2">
    <source>
        <dbReference type="ARBA" id="ARBA00004123"/>
    </source>
</evidence>
<feature type="compositionally biased region" description="Basic residues" evidence="14">
    <location>
        <begin position="1032"/>
        <end position="1046"/>
    </location>
</feature>
<reference evidence="17 18" key="1">
    <citation type="submission" date="2019-11" db="EMBL/GenBank/DDBJ databases">
        <title>Venturia inaequalis Genome Resource.</title>
        <authorList>
            <person name="Lichtner F.J."/>
        </authorList>
    </citation>
    <scope>NUCLEOTIDE SEQUENCE [LARGE SCALE GENOMIC DNA]</scope>
    <source>
        <strain evidence="17">Bline_iso_100314</strain>
    </source>
</reference>
<keyword evidence="10" id="KW-0234">DNA repair</keyword>
<feature type="domain" description="Helicase ATP-binding" evidence="15">
    <location>
        <begin position="308"/>
        <end position="476"/>
    </location>
</feature>
<evidence type="ECO:0000259" key="15">
    <source>
        <dbReference type="PROSITE" id="PS51192"/>
    </source>
</evidence>
<dbReference type="PANTHER" id="PTHR14025:SF20">
    <property type="entry name" value="FANCONI ANEMIA GROUP M PROTEIN"/>
    <property type="match status" value="1"/>
</dbReference>
<dbReference type="InterPro" id="IPR027417">
    <property type="entry name" value="P-loop_NTPase"/>
</dbReference>
<feature type="region of interest" description="Disordered" evidence="14">
    <location>
        <begin position="143"/>
        <end position="165"/>
    </location>
</feature>
<dbReference type="GO" id="GO:0045003">
    <property type="term" value="P:double-strand break repair via synthesis-dependent strand annealing"/>
    <property type="evidence" value="ECO:0007669"/>
    <property type="project" value="TreeGrafter"/>
</dbReference>
<feature type="compositionally biased region" description="Polar residues" evidence="14">
    <location>
        <begin position="1098"/>
        <end position="1108"/>
    </location>
</feature>
<dbReference type="InterPro" id="IPR014001">
    <property type="entry name" value="Helicase_ATP-bd"/>
</dbReference>
<keyword evidence="6" id="KW-0227">DNA damage</keyword>
<dbReference type="FunFam" id="3.40.50.300:FF:000861">
    <property type="entry name" value="Fanconi anemia, complementation group M"/>
    <property type="match status" value="1"/>
</dbReference>
<feature type="compositionally biased region" description="Basic residues" evidence="14">
    <location>
        <begin position="856"/>
        <end position="869"/>
    </location>
</feature>
<feature type="compositionally biased region" description="Low complexity" evidence="14">
    <location>
        <begin position="1071"/>
        <end position="1084"/>
    </location>
</feature>
<dbReference type="AlphaFoldDB" id="A0A8H3UD53"/>
<feature type="region of interest" description="Disordered" evidence="14">
    <location>
        <begin position="24"/>
        <end position="91"/>
    </location>
</feature>
<keyword evidence="8" id="KW-0347">Helicase</keyword>
<dbReference type="GO" id="GO:0009378">
    <property type="term" value="F:four-way junction helicase activity"/>
    <property type="evidence" value="ECO:0007669"/>
    <property type="project" value="TreeGrafter"/>
</dbReference>
<dbReference type="CDD" id="cd18033">
    <property type="entry name" value="DEXDc_FANCM"/>
    <property type="match status" value="1"/>
</dbReference>
<evidence type="ECO:0000256" key="14">
    <source>
        <dbReference type="SAM" id="MobiDB-lite"/>
    </source>
</evidence>
<protein>
    <recommendedName>
        <fullName evidence="13">ATP-dependent DNA helicase</fullName>
        <ecNumber evidence="13">3.6.4.12</ecNumber>
    </recommendedName>
</protein>
<evidence type="ECO:0000256" key="11">
    <source>
        <dbReference type="ARBA" id="ARBA00023242"/>
    </source>
</evidence>
<name>A0A8H3UD53_VENIN</name>
<evidence type="ECO:0000256" key="10">
    <source>
        <dbReference type="ARBA" id="ARBA00023204"/>
    </source>
</evidence>
<dbReference type="Pfam" id="PF00271">
    <property type="entry name" value="Helicase_C"/>
    <property type="match status" value="1"/>
</dbReference>
<feature type="compositionally biased region" description="Low complexity" evidence="14">
    <location>
        <begin position="1047"/>
        <end position="1059"/>
    </location>
</feature>
<dbReference type="CDD" id="cd18801">
    <property type="entry name" value="SF2_C_FANCM_Hef"/>
    <property type="match status" value="1"/>
</dbReference>
<feature type="compositionally biased region" description="Basic and acidic residues" evidence="14">
    <location>
        <begin position="150"/>
        <end position="159"/>
    </location>
</feature>
<keyword evidence="7" id="KW-0378">Hydrolase</keyword>
<dbReference type="InterPro" id="IPR039686">
    <property type="entry name" value="FANCM/Mph1-like_ID"/>
</dbReference>
<evidence type="ECO:0000256" key="12">
    <source>
        <dbReference type="ARBA" id="ARBA00047995"/>
    </source>
</evidence>
<evidence type="ECO:0000313" key="18">
    <source>
        <dbReference type="Proteomes" id="UP000433883"/>
    </source>
</evidence>
<evidence type="ECO:0000256" key="1">
    <source>
        <dbReference type="ARBA" id="ARBA00003813"/>
    </source>
</evidence>
<evidence type="ECO:0000256" key="7">
    <source>
        <dbReference type="ARBA" id="ARBA00022801"/>
    </source>
</evidence>
<feature type="compositionally biased region" description="Polar residues" evidence="14">
    <location>
        <begin position="1157"/>
        <end position="1169"/>
    </location>
</feature>
<dbReference type="PROSITE" id="PS51194">
    <property type="entry name" value="HELICASE_CTER"/>
    <property type="match status" value="1"/>
</dbReference>
<comment type="catalytic activity">
    <reaction evidence="12 13">
        <text>ATP + H2O = ADP + phosphate + H(+)</text>
        <dbReference type="Rhea" id="RHEA:13065"/>
        <dbReference type="ChEBI" id="CHEBI:15377"/>
        <dbReference type="ChEBI" id="CHEBI:15378"/>
        <dbReference type="ChEBI" id="CHEBI:30616"/>
        <dbReference type="ChEBI" id="CHEBI:43474"/>
        <dbReference type="ChEBI" id="CHEBI:456216"/>
        <dbReference type="EC" id="3.6.4.12"/>
    </reaction>
</comment>
<keyword evidence="11" id="KW-0539">Nucleus</keyword>
<evidence type="ECO:0000256" key="4">
    <source>
        <dbReference type="ARBA" id="ARBA00011390"/>
    </source>
</evidence>
<dbReference type="CDD" id="cd12091">
    <property type="entry name" value="FANCM_ID"/>
    <property type="match status" value="1"/>
</dbReference>
<evidence type="ECO:0000256" key="6">
    <source>
        <dbReference type="ARBA" id="ARBA00022763"/>
    </source>
</evidence>
<keyword evidence="9" id="KW-0067">ATP-binding</keyword>
<dbReference type="GO" id="GO:0000400">
    <property type="term" value="F:four-way junction DNA binding"/>
    <property type="evidence" value="ECO:0007669"/>
    <property type="project" value="TreeGrafter"/>
</dbReference>
<dbReference type="Proteomes" id="UP000433883">
    <property type="component" value="Unassembled WGS sequence"/>
</dbReference>
<gene>
    <name evidence="17" type="ORF">BLS_006174</name>
</gene>
<dbReference type="SUPFAM" id="SSF52540">
    <property type="entry name" value="P-loop containing nucleoside triphosphate hydrolases"/>
    <property type="match status" value="1"/>
</dbReference>
<feature type="region of interest" description="Disordered" evidence="14">
    <location>
        <begin position="844"/>
        <end position="906"/>
    </location>
</feature>
<feature type="domain" description="Helicase C-terminal" evidence="16">
    <location>
        <begin position="651"/>
        <end position="820"/>
    </location>
</feature>
<dbReference type="SMART" id="SM00487">
    <property type="entry name" value="DEXDc"/>
    <property type="match status" value="1"/>
</dbReference>
<dbReference type="EC" id="3.6.4.12" evidence="13"/>
<dbReference type="EMBL" id="WNWQ01000447">
    <property type="protein sequence ID" value="KAE9967790.1"/>
    <property type="molecule type" value="Genomic_DNA"/>
</dbReference>
<comment type="caution">
    <text evidence="17">The sequence shown here is derived from an EMBL/GenBank/DDBJ whole genome shotgun (WGS) entry which is preliminary data.</text>
</comment>
<evidence type="ECO:0000256" key="8">
    <source>
        <dbReference type="ARBA" id="ARBA00022806"/>
    </source>
</evidence>
<dbReference type="GO" id="GO:0005634">
    <property type="term" value="C:nucleus"/>
    <property type="evidence" value="ECO:0007669"/>
    <property type="project" value="UniProtKB-SubCell"/>
</dbReference>
<keyword evidence="5" id="KW-0547">Nucleotide-binding</keyword>
<dbReference type="Gene3D" id="3.40.50.300">
    <property type="entry name" value="P-loop containing nucleotide triphosphate hydrolases"/>
    <property type="match status" value="2"/>
</dbReference>
<dbReference type="SMART" id="SM00490">
    <property type="entry name" value="HELICc"/>
    <property type="match status" value="1"/>
</dbReference>
<feature type="compositionally biased region" description="Acidic residues" evidence="14">
    <location>
        <begin position="62"/>
        <end position="82"/>
    </location>
</feature>
<dbReference type="GO" id="GO:0016787">
    <property type="term" value="F:hydrolase activity"/>
    <property type="evidence" value="ECO:0007669"/>
    <property type="project" value="UniProtKB-KW"/>
</dbReference>
<dbReference type="InterPro" id="IPR044749">
    <property type="entry name" value="FANCM_DEXDc"/>
</dbReference>
<accession>A0A8H3UD53</accession>
<evidence type="ECO:0000313" key="17">
    <source>
        <dbReference type="EMBL" id="KAE9967790.1"/>
    </source>
</evidence>
<dbReference type="GO" id="GO:0036297">
    <property type="term" value="P:interstrand cross-link repair"/>
    <property type="evidence" value="ECO:0007669"/>
    <property type="project" value="TreeGrafter"/>
</dbReference>
<sequence length="1218" mass="135269">MSAKKERTARAQVDDYGDSDDEALLFAATQVEDASQAAGGFEASPRPSKRRKTTDDGQSDASGDDFDDEDLLADVEAEEGEGEPAKVSKYQMHAPKINANLDRVVLTQTQQALAPTQPWMIRGPIWRKPKPVEPPVLAVKSVNIQTSAKGSEDAAPRQDSDEDEDIDVAVSRAGPRLGGTLPKAKVQFGNTTSYDATQELADLPSDAFSSSAASPQKEAGEVILLSSQPSAALVQAPRVAAPMTGLRQTTLFGRNGAPIPPSQVNKRHHWPLANKDEPSTHHKINVNEMKTWVYPTNLGKIRDYQFNIVHRGLFHNLLVALPTGLGKTFIAAAIMLNWYRWTQDAQIIFVAPTKPLVSQQVEACFTIAGIPRSQTTMLTGDVSAGLRAEEWKEKRVFFMTPQTLINDLKTGSCDPKRVVLIVVDEAHRATGGYAYVEVVKFIRRFNESFRVLALTATPGGNVEQVQKVIDGLDISRCEIRTEQSLDIRDYVHAKEVSKEVFEPTEEMELLFDWYSKAIGPVLNVVNGVNAYWQRDPLKLTPFGCTEAMRQWSSSDAGRHANSGVKGMVFSVMTLLASIAHSLEFLKNYSIRCFYDKLLQFRKETREGKSKSKYRQQIDQSEPFERMMVRLGAWTVDPDFTGHPKLQQVRATVLQHFIDAGEGANGGDRTATRIEIFSHYRDSVEEIYRLLKRDSPIVRPHVFVGQSAGKNSEGMSQKKQLDVTQKFKSGEYNVLISTSVGEEGLDIGEVDLIICYDSKSSPIRLLQRMGRTGRKREGRVVWLQMKGKEQDDAVKAMDGYEKMQGLIANGDHFTFHHDRSRRIVPKEIQPEVDKRAVDIPIENTQRTPSDFLPVPKKNGRGKMKRPPKKFHMPDNVRTGFTTASRFDDDDDGDKPAPKARRSSKKVVVEEAEDVPSLEDCLLTDGQNKEFERRYLTMAAEDEDVFIAKPSFTKQPESQRRLGRTKFVGHGRASVMFVDTITRMRSVDQYTVDEHEAIFEDSLLEPDDVGRTLIEPISVLDEESQCESQPAVRPRGRPRGATTAKRKSTAAAVRKAAAVTSQPYKTAARRSKAMAPPSSAMEADASSPPPSSPGMAIRSQGINLGSTDTPPGSGAEDGNGYMDSDLDDFVVDDGEAMELEKSSLPSPSATFKRPKKTLRLSQLSVVESSQELPDVGELFAPSGKRKASPIQESPEPEMEKRMPVAKRRRRVVDSDEDEDE</sequence>
<comment type="subunit">
    <text evidence="4 13">Interacts with the MHF histone-fold complex to form the FANCM-MHF complex.</text>
</comment>
<proteinExistence type="inferred from homology"/>
<dbReference type="Pfam" id="PF04851">
    <property type="entry name" value="ResIII"/>
    <property type="match status" value="1"/>
</dbReference>
<dbReference type="PROSITE" id="PS51192">
    <property type="entry name" value="HELICASE_ATP_BIND_1"/>
    <property type="match status" value="1"/>
</dbReference>
<dbReference type="GO" id="GO:0005524">
    <property type="term" value="F:ATP binding"/>
    <property type="evidence" value="ECO:0007669"/>
    <property type="project" value="UniProtKB-UniRule"/>
</dbReference>
<evidence type="ECO:0000256" key="13">
    <source>
        <dbReference type="RuleBase" id="RU367027"/>
    </source>
</evidence>
<dbReference type="InterPro" id="IPR006935">
    <property type="entry name" value="Helicase/UvrB_N"/>
</dbReference>
<dbReference type="GO" id="GO:0043138">
    <property type="term" value="F:3'-5' DNA helicase activity"/>
    <property type="evidence" value="ECO:0007669"/>
    <property type="project" value="InterPro"/>
</dbReference>
<comment type="function">
    <text evidence="1 13">ATP-dependent DNA helicase involved in DNA damage repair by homologous recombination and in genome maintenance. Capable of unwinding D-loops. Plays a role in limiting crossover recombinants during mitotic DNA double-strand break (DSB) repair. Component of a FANCM-MHF complex which promotes gene conversion at blocked replication forks, probably by reversal of the stalled fork.</text>
</comment>
<feature type="region of interest" description="Disordered" evidence="14">
    <location>
        <begin position="1019"/>
        <end position="1218"/>
    </location>
</feature>
<dbReference type="InterPro" id="IPR001650">
    <property type="entry name" value="Helicase_C-like"/>
</dbReference>
<evidence type="ECO:0000256" key="5">
    <source>
        <dbReference type="ARBA" id="ARBA00022741"/>
    </source>
</evidence>
<organism evidence="17 18">
    <name type="scientific">Venturia inaequalis</name>
    <name type="common">Apple scab fungus</name>
    <dbReference type="NCBI Taxonomy" id="5025"/>
    <lineage>
        <taxon>Eukaryota</taxon>
        <taxon>Fungi</taxon>
        <taxon>Dikarya</taxon>
        <taxon>Ascomycota</taxon>
        <taxon>Pezizomycotina</taxon>
        <taxon>Dothideomycetes</taxon>
        <taxon>Pleosporomycetidae</taxon>
        <taxon>Venturiales</taxon>
        <taxon>Venturiaceae</taxon>
        <taxon>Venturia</taxon>
    </lineage>
</organism>
<evidence type="ECO:0000259" key="16">
    <source>
        <dbReference type="PROSITE" id="PS51194"/>
    </source>
</evidence>
<evidence type="ECO:0000256" key="9">
    <source>
        <dbReference type="ARBA" id="ARBA00022840"/>
    </source>
</evidence>
<evidence type="ECO:0000256" key="3">
    <source>
        <dbReference type="ARBA" id="ARBA00009889"/>
    </source>
</evidence>
<dbReference type="PANTHER" id="PTHR14025">
    <property type="entry name" value="FANCONI ANEMIA GROUP M FANCM FAMILY MEMBER"/>
    <property type="match status" value="1"/>
</dbReference>
<comment type="similarity">
    <text evidence="3 13">Belongs to the DEAD box helicase family. DEAH subfamily. FANCM sub-subfamily.</text>
</comment>
<feature type="compositionally biased region" description="Acidic residues" evidence="14">
    <location>
        <begin position="1122"/>
        <end position="1135"/>
    </location>
</feature>
<comment type="subcellular location">
    <subcellularLocation>
        <location evidence="2 13">Nucleus</location>
    </subcellularLocation>
</comment>